<evidence type="ECO:0000313" key="4">
    <source>
        <dbReference type="Proteomes" id="UP000283509"/>
    </source>
</evidence>
<gene>
    <name evidence="3" type="ORF">C7M84_012459</name>
</gene>
<feature type="region of interest" description="Disordered" evidence="1">
    <location>
        <begin position="88"/>
        <end position="120"/>
    </location>
</feature>
<proteinExistence type="predicted"/>
<keyword evidence="4" id="KW-1185">Reference proteome</keyword>
<feature type="compositionally biased region" description="Pro residues" evidence="1">
    <location>
        <begin position="99"/>
        <end position="114"/>
    </location>
</feature>
<feature type="compositionally biased region" description="Pro residues" evidence="1">
    <location>
        <begin position="248"/>
        <end position="265"/>
    </location>
</feature>
<feature type="compositionally biased region" description="Low complexity" evidence="1">
    <location>
        <begin position="88"/>
        <end position="98"/>
    </location>
</feature>
<feature type="region of interest" description="Disordered" evidence="1">
    <location>
        <begin position="207"/>
        <end position="269"/>
    </location>
</feature>
<feature type="transmembrane region" description="Helical" evidence="2">
    <location>
        <begin position="311"/>
        <end position="332"/>
    </location>
</feature>
<reference evidence="3 4" key="2">
    <citation type="submission" date="2019-01" db="EMBL/GenBank/DDBJ databases">
        <title>The decoding of complex shrimp genome reveals the adaptation for benthos swimmer, frequently molting mechanism and breeding impact on genome.</title>
        <authorList>
            <person name="Sun Y."/>
            <person name="Gao Y."/>
            <person name="Yu Y."/>
        </authorList>
    </citation>
    <scope>NUCLEOTIDE SEQUENCE [LARGE SCALE GENOMIC DNA]</scope>
    <source>
        <tissue evidence="3">Muscle</tissue>
    </source>
</reference>
<name>A0A423SYF7_PENVA</name>
<dbReference type="AlphaFoldDB" id="A0A423SYF7"/>
<reference evidence="3 4" key="1">
    <citation type="submission" date="2018-04" db="EMBL/GenBank/DDBJ databases">
        <authorList>
            <person name="Zhang X."/>
            <person name="Yuan J."/>
            <person name="Li F."/>
            <person name="Xiang J."/>
        </authorList>
    </citation>
    <scope>NUCLEOTIDE SEQUENCE [LARGE SCALE GENOMIC DNA]</scope>
    <source>
        <tissue evidence="3">Muscle</tissue>
    </source>
</reference>
<keyword evidence="2" id="KW-0812">Transmembrane</keyword>
<comment type="caution">
    <text evidence="3">The sequence shown here is derived from an EMBL/GenBank/DDBJ whole genome shotgun (WGS) entry which is preliminary data.</text>
</comment>
<protein>
    <submittedName>
        <fullName evidence="3">Uncharacterized protein</fullName>
    </submittedName>
</protein>
<dbReference type="PRINTS" id="PR01217">
    <property type="entry name" value="PRICHEXTENSN"/>
</dbReference>
<keyword evidence="2" id="KW-1133">Transmembrane helix</keyword>
<evidence type="ECO:0000256" key="1">
    <source>
        <dbReference type="SAM" id="MobiDB-lite"/>
    </source>
</evidence>
<feature type="region of interest" description="Disordered" evidence="1">
    <location>
        <begin position="140"/>
        <end position="172"/>
    </location>
</feature>
<dbReference type="EMBL" id="QCYY01002573">
    <property type="protein sequence ID" value="ROT69346.1"/>
    <property type="molecule type" value="Genomic_DNA"/>
</dbReference>
<feature type="compositionally biased region" description="Pro residues" evidence="1">
    <location>
        <begin position="159"/>
        <end position="172"/>
    </location>
</feature>
<feature type="compositionally biased region" description="Pro residues" evidence="1">
    <location>
        <begin position="210"/>
        <end position="221"/>
    </location>
</feature>
<dbReference type="Proteomes" id="UP000283509">
    <property type="component" value="Unassembled WGS sequence"/>
</dbReference>
<sequence>MEKGKEGLMEEDDVERKRDVMDVYSERGRQRAIRSDTPVPIILPIHYPLSLLLLYIPPSLPLPPSALLRTPPFSLHFPPPQYATSPFSFTSSSSHLSTHPPPSPLFPFTPPPSTTPSRHLPLSLPSFSLAPNSLPIPLSLQPIHPPPSHSSPLLQSLQPPSPPSPPFLSSPTIPPLTSFNHPYAPSLSSLPLPTPFHSLFSFSIMSNPPSHRPSPPSPSLSPNPIFGAGGFTSSLQPDPSPHRISPLTSPPIPHLHTNPPSPAHLPSPHANSCGVAEAGKTTLSVVTCPNFPSPPRSLLPLCLSRLLPPRLLVFCLFASCLLASYLFAYCLLASRLLPPRFLPLASCLPVLPRLLVFCLLASYLLRLKLPPLAHLYHPLLLPPSRASPFKLILTSWVPPDVLNCLSPPPTSPLPASICPILVSCITRSPSFSCTSHLTSCLFVYLASLDFPVYLSFSDLLVLHGLLPPSSPAFSPPTSFPPPSRPPASCLLASCLLVSCLLVSCLLLLAFLVSSPSLPPSTPASSPPVLSSPRSFLASCLASLPRSRLCLLLGSC</sequence>
<evidence type="ECO:0000313" key="3">
    <source>
        <dbReference type="EMBL" id="ROT69346.1"/>
    </source>
</evidence>
<evidence type="ECO:0000256" key="2">
    <source>
        <dbReference type="SAM" id="Phobius"/>
    </source>
</evidence>
<organism evidence="3 4">
    <name type="scientific">Penaeus vannamei</name>
    <name type="common">Whiteleg shrimp</name>
    <name type="synonym">Litopenaeus vannamei</name>
    <dbReference type="NCBI Taxonomy" id="6689"/>
    <lineage>
        <taxon>Eukaryota</taxon>
        <taxon>Metazoa</taxon>
        <taxon>Ecdysozoa</taxon>
        <taxon>Arthropoda</taxon>
        <taxon>Crustacea</taxon>
        <taxon>Multicrustacea</taxon>
        <taxon>Malacostraca</taxon>
        <taxon>Eumalacostraca</taxon>
        <taxon>Eucarida</taxon>
        <taxon>Decapoda</taxon>
        <taxon>Dendrobranchiata</taxon>
        <taxon>Penaeoidea</taxon>
        <taxon>Penaeidae</taxon>
        <taxon>Penaeus</taxon>
    </lineage>
</organism>
<feature type="transmembrane region" description="Helical" evidence="2">
    <location>
        <begin position="487"/>
        <end position="512"/>
    </location>
</feature>
<keyword evidence="2" id="KW-0472">Membrane</keyword>
<accession>A0A423SYF7</accession>